<protein>
    <submittedName>
        <fullName evidence="2">N-acetylneuraminate synthase</fullName>
        <ecNumber evidence="2">2.5.1.56</ecNumber>
    </submittedName>
</protein>
<organism evidence="2 3">
    <name type="scientific">Arcobacter roscoffensis</name>
    <dbReference type="NCBI Taxonomy" id="2961520"/>
    <lineage>
        <taxon>Bacteria</taxon>
        <taxon>Pseudomonadati</taxon>
        <taxon>Campylobacterota</taxon>
        <taxon>Epsilonproteobacteria</taxon>
        <taxon>Campylobacterales</taxon>
        <taxon>Arcobacteraceae</taxon>
        <taxon>Arcobacter</taxon>
    </lineage>
</organism>
<evidence type="ECO:0000313" key="3">
    <source>
        <dbReference type="Proteomes" id="UP001060012"/>
    </source>
</evidence>
<gene>
    <name evidence="2" type="primary">neuB</name>
    <name evidence="2" type="ORF">NJU99_04380</name>
</gene>
<dbReference type="InterPro" id="IPR051690">
    <property type="entry name" value="PseI-like"/>
</dbReference>
<proteinExistence type="predicted"/>
<dbReference type="PANTHER" id="PTHR42966:SF1">
    <property type="entry name" value="SIALIC ACID SYNTHASE"/>
    <property type="match status" value="1"/>
</dbReference>
<feature type="domain" description="AFP-like" evidence="1">
    <location>
        <begin position="282"/>
        <end position="332"/>
    </location>
</feature>
<evidence type="ECO:0000259" key="1">
    <source>
        <dbReference type="PROSITE" id="PS50844"/>
    </source>
</evidence>
<dbReference type="InterPro" id="IPR036732">
    <property type="entry name" value="AFP_Neu5c_C_sf"/>
</dbReference>
<name>A0ABY5E859_9BACT</name>
<dbReference type="Gene3D" id="3.20.20.70">
    <property type="entry name" value="Aldolase class I"/>
    <property type="match status" value="1"/>
</dbReference>
<evidence type="ECO:0000313" key="2">
    <source>
        <dbReference type="EMBL" id="UTJ07333.1"/>
    </source>
</evidence>
<dbReference type="Pfam" id="PF03102">
    <property type="entry name" value="NeuB"/>
    <property type="match status" value="1"/>
</dbReference>
<sequence>MNKVFIIAEAGVNHNGSIELAKELIDVASESGADAVKFQTFKAEKLVSKNAQKADYQKQTTDTKESQFDMIKKLELDMDTHKELMAYCKTKNIMFLSTPFDHDSIELLNDLGLEIFKIPSGEITNLPYLRYIGELNKKVVLSTGMADIGEIEDALDVLHEAGTKKENITVLHANTMYPTPMEDVNLKAMVTIGNTFDIDFGYSDHTLGIEVDIAAVAMGASCIEKHFTLDKTMDGPDHKASLEPAELKAMVDAIRNIELALGSSVKKPSKSEIPNMKIARKSIVAKSEIKRGEILDKDNLAIKRPGNGINPMRWDEIVGTIATKDYKEDEII</sequence>
<dbReference type="NCBIfam" id="TIGR03569">
    <property type="entry name" value="NeuB_NnaB"/>
    <property type="match status" value="1"/>
</dbReference>
<dbReference type="Gene3D" id="3.90.1210.10">
    <property type="entry name" value="Antifreeze-like/N-acetylneuraminic acid synthase C-terminal domain"/>
    <property type="match status" value="1"/>
</dbReference>
<dbReference type="PROSITE" id="PS50844">
    <property type="entry name" value="AFP_LIKE"/>
    <property type="match status" value="1"/>
</dbReference>
<dbReference type="InterPro" id="IPR013785">
    <property type="entry name" value="Aldolase_TIM"/>
</dbReference>
<dbReference type="EC" id="2.5.1.56" evidence="2"/>
<reference evidence="2" key="1">
    <citation type="submission" date="2022-07" db="EMBL/GenBank/DDBJ databases">
        <title>Arcobacter roscoffensis sp. nov., a marine bacterium isolated from coastal seawater collected from Roscoff, France.</title>
        <authorList>
            <person name="Pascual J."/>
            <person name="Lepeaux C."/>
            <person name="Methner A."/>
            <person name="Overmann J."/>
        </authorList>
    </citation>
    <scope>NUCLEOTIDE SEQUENCE</scope>
    <source>
        <strain evidence="2">ARW1-2F2</strain>
    </source>
</reference>
<dbReference type="InterPro" id="IPR013974">
    <property type="entry name" value="SAF"/>
</dbReference>
<dbReference type="PANTHER" id="PTHR42966">
    <property type="entry name" value="N-ACETYLNEURAMINATE SYNTHASE"/>
    <property type="match status" value="1"/>
</dbReference>
<keyword evidence="2" id="KW-0808">Transferase</keyword>
<dbReference type="InterPro" id="IPR013132">
    <property type="entry name" value="PseI/NeuA/B-like_N"/>
</dbReference>
<accession>A0ABY5E859</accession>
<dbReference type="Proteomes" id="UP001060012">
    <property type="component" value="Chromosome"/>
</dbReference>
<dbReference type="SUPFAM" id="SSF51569">
    <property type="entry name" value="Aldolase"/>
    <property type="match status" value="1"/>
</dbReference>
<dbReference type="RefSeq" id="WP_254577510.1">
    <property type="nucleotide sequence ID" value="NZ_CP100595.1"/>
</dbReference>
<dbReference type="SUPFAM" id="SSF51269">
    <property type="entry name" value="AFP III-like domain"/>
    <property type="match status" value="1"/>
</dbReference>
<dbReference type="CDD" id="cd11615">
    <property type="entry name" value="SAF_NeuB_like"/>
    <property type="match status" value="1"/>
</dbReference>
<dbReference type="InterPro" id="IPR020007">
    <property type="entry name" value="NeuB/NeuA"/>
</dbReference>
<dbReference type="InterPro" id="IPR006190">
    <property type="entry name" value="SAF_AFP_Neu5Ac"/>
</dbReference>
<keyword evidence="3" id="KW-1185">Reference proteome</keyword>
<dbReference type="EMBL" id="CP100595">
    <property type="protein sequence ID" value="UTJ07333.1"/>
    <property type="molecule type" value="Genomic_DNA"/>
</dbReference>
<dbReference type="InterPro" id="IPR057736">
    <property type="entry name" value="SAF_PseI/NeuA/NeuB"/>
</dbReference>
<dbReference type="Pfam" id="PF08666">
    <property type="entry name" value="SAF"/>
    <property type="match status" value="1"/>
</dbReference>
<dbReference type="GO" id="GO:0050462">
    <property type="term" value="F:N-acetylneuraminate synthase activity"/>
    <property type="evidence" value="ECO:0007669"/>
    <property type="project" value="UniProtKB-EC"/>
</dbReference>